<accession>A0A8S1IVW9</accession>
<reference evidence="1" key="1">
    <citation type="submission" date="2020-12" db="EMBL/GenBank/DDBJ databases">
        <authorList>
            <person name="Iha C."/>
        </authorList>
    </citation>
    <scope>NUCLEOTIDE SEQUENCE</scope>
</reference>
<name>A0A8S1IVW9_9CHLO</name>
<sequence length="126" mass="14470">MKSSCRRGVRVLWKTTWYFIEMCSWVDWGFAELEEETWGHTWEAPVYIRVFCRRRAPTALGAGNAIVPKLTCGGCVVVEGFILWCADLIDSTENTFDHLSFFLRLSLLKLSHLRMAAGVRLPLEDL</sequence>
<comment type="caution">
    <text evidence="1">The sequence shown here is derived from an EMBL/GenBank/DDBJ whole genome shotgun (WGS) entry which is preliminary data.</text>
</comment>
<protein>
    <submittedName>
        <fullName evidence="1">Uncharacterized protein</fullName>
    </submittedName>
</protein>
<dbReference type="AlphaFoldDB" id="A0A8S1IVW9"/>
<proteinExistence type="predicted"/>
<dbReference type="Proteomes" id="UP000708148">
    <property type="component" value="Unassembled WGS sequence"/>
</dbReference>
<evidence type="ECO:0000313" key="1">
    <source>
        <dbReference type="EMBL" id="CAD7697815.1"/>
    </source>
</evidence>
<keyword evidence="2" id="KW-1185">Reference proteome</keyword>
<evidence type="ECO:0000313" key="2">
    <source>
        <dbReference type="Proteomes" id="UP000708148"/>
    </source>
</evidence>
<dbReference type="EMBL" id="CAJHUC010000714">
    <property type="protein sequence ID" value="CAD7697815.1"/>
    <property type="molecule type" value="Genomic_DNA"/>
</dbReference>
<organism evidence="1 2">
    <name type="scientific">Ostreobium quekettii</name>
    <dbReference type="NCBI Taxonomy" id="121088"/>
    <lineage>
        <taxon>Eukaryota</taxon>
        <taxon>Viridiplantae</taxon>
        <taxon>Chlorophyta</taxon>
        <taxon>core chlorophytes</taxon>
        <taxon>Ulvophyceae</taxon>
        <taxon>TCBD clade</taxon>
        <taxon>Bryopsidales</taxon>
        <taxon>Ostreobineae</taxon>
        <taxon>Ostreobiaceae</taxon>
        <taxon>Ostreobium</taxon>
    </lineage>
</organism>
<gene>
    <name evidence="1" type="ORF">OSTQU699_LOCUS3176</name>
</gene>